<feature type="region of interest" description="Disordered" evidence="1">
    <location>
        <begin position="1"/>
        <end position="104"/>
    </location>
</feature>
<organism evidence="2 3">
    <name type="scientific">Pleurodeles waltl</name>
    <name type="common">Iberian ribbed newt</name>
    <dbReference type="NCBI Taxonomy" id="8319"/>
    <lineage>
        <taxon>Eukaryota</taxon>
        <taxon>Metazoa</taxon>
        <taxon>Chordata</taxon>
        <taxon>Craniata</taxon>
        <taxon>Vertebrata</taxon>
        <taxon>Euteleostomi</taxon>
        <taxon>Amphibia</taxon>
        <taxon>Batrachia</taxon>
        <taxon>Caudata</taxon>
        <taxon>Salamandroidea</taxon>
        <taxon>Salamandridae</taxon>
        <taxon>Pleurodelinae</taxon>
        <taxon>Pleurodeles</taxon>
    </lineage>
</organism>
<evidence type="ECO:0000313" key="2">
    <source>
        <dbReference type="EMBL" id="KAJ1146086.1"/>
    </source>
</evidence>
<feature type="compositionally biased region" description="Polar residues" evidence="1">
    <location>
        <begin position="1"/>
        <end position="16"/>
    </location>
</feature>
<feature type="compositionally biased region" description="Low complexity" evidence="1">
    <location>
        <begin position="25"/>
        <end position="40"/>
    </location>
</feature>
<dbReference type="Proteomes" id="UP001066276">
    <property type="component" value="Chromosome 6"/>
</dbReference>
<keyword evidence="3" id="KW-1185">Reference proteome</keyword>
<evidence type="ECO:0000256" key="1">
    <source>
        <dbReference type="SAM" id="MobiDB-lite"/>
    </source>
</evidence>
<dbReference type="AlphaFoldDB" id="A0AAV7R0G0"/>
<feature type="region of interest" description="Disordered" evidence="1">
    <location>
        <begin position="134"/>
        <end position="154"/>
    </location>
</feature>
<sequence length="154" mass="16158">MHLGQPQQHQGRTRSISTKERRSSGRGPTRAPAPARRSGSLDPVKRTGRGRHRTRAAHSVFAAAASPLEAAAPSERRGRKPPLALNGSPRSAARLRPATGARPCRPMFCLAAPALREGTAQAGAFVSRFTAGPSGAGYLGVRHVPDPGHTPSPN</sequence>
<dbReference type="EMBL" id="JANPWB010000010">
    <property type="protein sequence ID" value="KAJ1146086.1"/>
    <property type="molecule type" value="Genomic_DNA"/>
</dbReference>
<proteinExistence type="predicted"/>
<feature type="compositionally biased region" description="Low complexity" evidence="1">
    <location>
        <begin position="57"/>
        <end position="73"/>
    </location>
</feature>
<reference evidence="2" key="1">
    <citation type="journal article" date="2022" name="bioRxiv">
        <title>Sequencing and chromosome-scale assembly of the giantPleurodeles waltlgenome.</title>
        <authorList>
            <person name="Brown T."/>
            <person name="Elewa A."/>
            <person name="Iarovenko S."/>
            <person name="Subramanian E."/>
            <person name="Araus A.J."/>
            <person name="Petzold A."/>
            <person name="Susuki M."/>
            <person name="Suzuki K.-i.T."/>
            <person name="Hayashi T."/>
            <person name="Toyoda A."/>
            <person name="Oliveira C."/>
            <person name="Osipova E."/>
            <person name="Leigh N.D."/>
            <person name="Simon A."/>
            <person name="Yun M.H."/>
        </authorList>
    </citation>
    <scope>NUCLEOTIDE SEQUENCE</scope>
    <source>
        <strain evidence="2">20211129_DDA</strain>
        <tissue evidence="2">Liver</tissue>
    </source>
</reference>
<evidence type="ECO:0000313" key="3">
    <source>
        <dbReference type="Proteomes" id="UP001066276"/>
    </source>
</evidence>
<comment type="caution">
    <text evidence="2">The sequence shown here is derived from an EMBL/GenBank/DDBJ whole genome shotgun (WGS) entry which is preliminary data.</text>
</comment>
<name>A0AAV7R0G0_PLEWA</name>
<protein>
    <submittedName>
        <fullName evidence="2">Uncharacterized protein</fullName>
    </submittedName>
</protein>
<gene>
    <name evidence="2" type="ORF">NDU88_012368</name>
</gene>
<feature type="compositionally biased region" description="Basic residues" evidence="1">
    <location>
        <begin position="46"/>
        <end position="56"/>
    </location>
</feature>
<accession>A0AAV7R0G0</accession>